<name>A0AAV8V2Z4_9RHOD</name>
<evidence type="ECO:0000313" key="2">
    <source>
        <dbReference type="EMBL" id="KAJ8909229.1"/>
    </source>
</evidence>
<dbReference type="AlphaFoldDB" id="A0AAV8V2Z4"/>
<evidence type="ECO:0000256" key="1">
    <source>
        <dbReference type="SAM" id="SignalP"/>
    </source>
</evidence>
<dbReference type="EMBL" id="JAMWBK010000001">
    <property type="protein sequence ID" value="KAJ8909229.1"/>
    <property type="molecule type" value="Genomic_DNA"/>
</dbReference>
<feature type="signal peptide" evidence="1">
    <location>
        <begin position="1"/>
        <end position="26"/>
    </location>
</feature>
<keyword evidence="1" id="KW-0732">Signal</keyword>
<dbReference type="Proteomes" id="UP001157974">
    <property type="component" value="Unassembled WGS sequence"/>
</dbReference>
<evidence type="ECO:0008006" key="4">
    <source>
        <dbReference type="Google" id="ProtNLM"/>
    </source>
</evidence>
<evidence type="ECO:0000313" key="3">
    <source>
        <dbReference type="Proteomes" id="UP001157974"/>
    </source>
</evidence>
<reference evidence="2 3" key="1">
    <citation type="journal article" date="2023" name="Nat. Commun.">
        <title>Origin of minicircular mitochondrial genomes in red algae.</title>
        <authorList>
            <person name="Lee Y."/>
            <person name="Cho C.H."/>
            <person name="Lee Y.M."/>
            <person name="Park S.I."/>
            <person name="Yang J.H."/>
            <person name="West J.A."/>
            <person name="Bhattacharya D."/>
            <person name="Yoon H.S."/>
        </authorList>
    </citation>
    <scope>NUCLEOTIDE SEQUENCE [LARGE SCALE GENOMIC DNA]</scope>
    <source>
        <strain evidence="2 3">CCMP1338</strain>
        <tissue evidence="2">Whole cell</tissue>
    </source>
</reference>
<accession>A0AAV8V2Z4</accession>
<sequence length="840" mass="88404">MLAFRGRRAAALVLLPLLVAASYSSSLKIELFSRENYKYSCLDSLSSTDIAMLGGDGEFCVDLSTKPGDRRQHPGLPEVLATACASLNEDRDRVLVEFKILDGVEDDFAIKRTQGGAYAWHGQISSSTSRAYRTSKWHTGDVTETTLSLDLKIVHRQCCSKGILVTLRAMVYQISSPGSRFLLYPAQDDSRICRRKNRSRVITCKVPVSCEEDSCPVRTSATTCVRTECPDTTSTEGPVDCEIVEEDVGSECSFYGDAGTWQLGTSGNQCICELNETPVPCNIPAEEDEIFPGDRCFSGSAVNAVAIRTSANGECECTGDPQAVVCGQSLTGAECLSSSNAPGVFLNIGVNSRGGVECVCTGACEYLTNPVSNPSAVAVGHIGQECSAELAGSDVKPPGVLVDSRLGTCSCQPLDWALDLQCEFEETDSDGSVSVEEDRVYEGCRIGGNTRGVLIPSNADPAVCDCVPRESCQCPYGQTCQYAGMNPGDSCQTEFGNGFLAQRADNGGCNCRINCELDSPCDGDCDDYTFGSCEINGVRGFVIPTSEAGVCTCEFCDPGQCGYPDLGCIHEGSSCTDLSGRADVLLRDVETRCTCGCDLRIGSQFLRRSSAGKACGLDLATGVVVTGSSTGSCGCQVQNCTSSTCQGPDCEPFDGVIGETCESETGIIKILPDGSCKCEKICKTINCGDGQEDCTEEDFIAIVGDVCFSSGVGVLEPSSDVDGECDCVSITSTTCVFDSGMRLSRAEFLTGVAAGSPGDSCTVSSALGVVTGENSDPFCLCEPLCKQTCFPVGCDTSYGVCDPEAPNTVVGARCITSSESHGTYKYVSGSSGFCECVSSG</sequence>
<comment type="caution">
    <text evidence="2">The sequence shown here is derived from an EMBL/GenBank/DDBJ whole genome shotgun (WGS) entry which is preliminary data.</text>
</comment>
<protein>
    <recommendedName>
        <fullName evidence="4">EGF-like domain-containing protein</fullName>
    </recommendedName>
</protein>
<keyword evidence="3" id="KW-1185">Reference proteome</keyword>
<feature type="chain" id="PRO_5043911314" description="EGF-like domain-containing protein" evidence="1">
    <location>
        <begin position="27"/>
        <end position="840"/>
    </location>
</feature>
<organism evidence="2 3">
    <name type="scientific">Rhodosorus marinus</name>
    <dbReference type="NCBI Taxonomy" id="101924"/>
    <lineage>
        <taxon>Eukaryota</taxon>
        <taxon>Rhodophyta</taxon>
        <taxon>Stylonematophyceae</taxon>
        <taxon>Stylonematales</taxon>
        <taxon>Stylonemataceae</taxon>
        <taxon>Rhodosorus</taxon>
    </lineage>
</organism>
<gene>
    <name evidence="2" type="ORF">NDN08_005921</name>
</gene>
<proteinExistence type="predicted"/>